<dbReference type="Proteomes" id="UP000436468">
    <property type="component" value="Unassembled WGS sequence"/>
</dbReference>
<sequence length="75" mass="8464">MPYALFDRDRQIDKAFPTEKQAWEHALICGLIFDVPVADEAPGQVLPAGYHMKRIPGDGEVFEPAPEWKLPNEIS</sequence>
<proteinExistence type="predicted"/>
<comment type="caution">
    <text evidence="1">The sequence shown here is derived from an EMBL/GenBank/DDBJ whole genome shotgun (WGS) entry which is preliminary data.</text>
</comment>
<protein>
    <submittedName>
        <fullName evidence="1">Uncharacterized protein</fullName>
    </submittedName>
</protein>
<dbReference type="EMBL" id="WQNF01000062">
    <property type="protein sequence ID" value="MVT71179.1"/>
    <property type="molecule type" value="Genomic_DNA"/>
</dbReference>
<evidence type="ECO:0000313" key="1">
    <source>
        <dbReference type="EMBL" id="MVT71179.1"/>
    </source>
</evidence>
<reference evidence="1 2" key="1">
    <citation type="submission" date="2019-12" db="EMBL/GenBank/DDBJ databases">
        <title>Draft genome sequences Bradyrhizobium cajani AMBPC1010, Bradyrhizobium pachyrhizi AMBPC1040 and Bradyrhizobium yuanmingense ALSPC3051, three plant growth promoting strains isolated from nodules of Cajanus cajan L. in Dominican Republic.</title>
        <authorList>
            <person name="Flores-Felix J.D."/>
            <person name="Araujo J."/>
            <person name="Diaz-Alcantara C."/>
            <person name="Gonzalez-Andres F."/>
            <person name="Velazquez E."/>
        </authorList>
    </citation>
    <scope>NUCLEOTIDE SEQUENCE [LARGE SCALE GENOMIC DNA]</scope>
    <source>
        <strain evidence="1 2">1040</strain>
    </source>
</reference>
<organism evidence="1 2">
    <name type="scientific">Bradyrhizobium pachyrhizi</name>
    <dbReference type="NCBI Taxonomy" id="280333"/>
    <lineage>
        <taxon>Bacteria</taxon>
        <taxon>Pseudomonadati</taxon>
        <taxon>Pseudomonadota</taxon>
        <taxon>Alphaproteobacteria</taxon>
        <taxon>Hyphomicrobiales</taxon>
        <taxon>Nitrobacteraceae</taxon>
        <taxon>Bradyrhizobium</taxon>
    </lineage>
</organism>
<accession>A0A844T439</accession>
<gene>
    <name evidence="1" type="ORF">GPL21_39735</name>
</gene>
<keyword evidence="2" id="KW-1185">Reference proteome</keyword>
<dbReference type="RefSeq" id="WP_028337637.1">
    <property type="nucleotide sequence ID" value="NZ_CP121667.1"/>
</dbReference>
<name>A0A844T439_9BRAD</name>
<evidence type="ECO:0000313" key="2">
    <source>
        <dbReference type="Proteomes" id="UP000436468"/>
    </source>
</evidence>
<dbReference type="AlphaFoldDB" id="A0A844T439"/>